<keyword evidence="4 5" id="KW-0687">Ribonucleoprotein</keyword>
<reference evidence="9" key="1">
    <citation type="submission" date="2017-08" db="EMBL/GenBank/DDBJ databases">
        <authorList>
            <person name="Varghese N."/>
            <person name="Submissions S."/>
        </authorList>
    </citation>
    <scope>NUCLEOTIDE SEQUENCE [LARGE SCALE GENOMIC DNA]</scope>
    <source>
        <strain evidence="9">JC22</strain>
    </source>
</reference>
<dbReference type="Proteomes" id="UP000219636">
    <property type="component" value="Unassembled WGS sequence"/>
</dbReference>
<keyword evidence="3 5" id="KW-0689">Ribosomal protein</keyword>
<evidence type="ECO:0000313" key="8">
    <source>
        <dbReference type="EMBL" id="SOC09394.1"/>
    </source>
</evidence>
<dbReference type="PANTHER" id="PTHR15892:SF2">
    <property type="entry name" value="LARGE RIBOSOMAL SUBUNIT PROTEIN UL30M"/>
    <property type="match status" value="1"/>
</dbReference>
<comment type="similarity">
    <text evidence="1 5 6">Belongs to the universal ribosomal protein uL30 family.</text>
</comment>
<name>A0A285SPG9_9BACL</name>
<dbReference type="HAMAP" id="MF_01371_B">
    <property type="entry name" value="Ribosomal_uL30_B"/>
    <property type="match status" value="1"/>
</dbReference>
<proteinExistence type="inferred from homology"/>
<evidence type="ECO:0000256" key="6">
    <source>
        <dbReference type="RuleBase" id="RU003734"/>
    </source>
</evidence>
<dbReference type="NCBIfam" id="TIGR01308">
    <property type="entry name" value="rpmD_bact"/>
    <property type="match status" value="1"/>
</dbReference>
<dbReference type="GO" id="GO:0003735">
    <property type="term" value="F:structural constituent of ribosome"/>
    <property type="evidence" value="ECO:0007669"/>
    <property type="project" value="InterPro"/>
</dbReference>
<dbReference type="Gene3D" id="3.30.1390.20">
    <property type="entry name" value="Ribosomal protein L30, ferredoxin-like fold domain"/>
    <property type="match status" value="1"/>
</dbReference>
<dbReference type="GO" id="GO:0022625">
    <property type="term" value="C:cytosolic large ribosomal subunit"/>
    <property type="evidence" value="ECO:0007669"/>
    <property type="project" value="TreeGrafter"/>
</dbReference>
<dbReference type="PIRSF" id="PIRSF002211">
    <property type="entry name" value="Ribosomal_L30_bac-type"/>
    <property type="match status" value="1"/>
</dbReference>
<dbReference type="CDD" id="cd01658">
    <property type="entry name" value="Ribosomal_L30"/>
    <property type="match status" value="1"/>
</dbReference>
<evidence type="ECO:0000256" key="1">
    <source>
        <dbReference type="ARBA" id="ARBA00007594"/>
    </source>
</evidence>
<dbReference type="FunFam" id="3.30.1390.20:FF:000001">
    <property type="entry name" value="50S ribosomal protein L30"/>
    <property type="match status" value="1"/>
</dbReference>
<evidence type="ECO:0000313" key="9">
    <source>
        <dbReference type="Proteomes" id="UP000219636"/>
    </source>
</evidence>
<evidence type="ECO:0000259" key="7">
    <source>
        <dbReference type="Pfam" id="PF00327"/>
    </source>
</evidence>
<organism evidence="8 9">
    <name type="scientific">Ureibacillus xyleni</name>
    <dbReference type="NCBI Taxonomy" id="614648"/>
    <lineage>
        <taxon>Bacteria</taxon>
        <taxon>Bacillati</taxon>
        <taxon>Bacillota</taxon>
        <taxon>Bacilli</taxon>
        <taxon>Bacillales</taxon>
        <taxon>Caryophanaceae</taxon>
        <taxon>Ureibacillus</taxon>
    </lineage>
</organism>
<accession>A0A285SPG9</accession>
<evidence type="ECO:0000256" key="2">
    <source>
        <dbReference type="ARBA" id="ARBA00011838"/>
    </source>
</evidence>
<comment type="subunit">
    <text evidence="2 5">Part of the 50S ribosomal subunit.</text>
</comment>
<dbReference type="AlphaFoldDB" id="A0A285SPG9"/>
<sequence>MANKLEITLTKSLIGTKPGQRKIIEALGLRKVNSTVEQADNAAIRGMIDKVAHLVTVKEN</sequence>
<evidence type="ECO:0000256" key="5">
    <source>
        <dbReference type="HAMAP-Rule" id="MF_01371"/>
    </source>
</evidence>
<dbReference type="InterPro" id="IPR016082">
    <property type="entry name" value="Ribosomal_uL30_ferredoxin-like"/>
</dbReference>
<dbReference type="GO" id="GO:0006412">
    <property type="term" value="P:translation"/>
    <property type="evidence" value="ECO:0007669"/>
    <property type="project" value="UniProtKB-UniRule"/>
</dbReference>
<evidence type="ECO:0000256" key="3">
    <source>
        <dbReference type="ARBA" id="ARBA00022980"/>
    </source>
</evidence>
<feature type="domain" description="Large ribosomal subunit protein uL30-like ferredoxin-like fold" evidence="7">
    <location>
        <begin position="6"/>
        <end position="55"/>
    </location>
</feature>
<protein>
    <recommendedName>
        <fullName evidence="5">Large ribosomal subunit protein uL30</fullName>
    </recommendedName>
</protein>
<dbReference type="InterPro" id="IPR005996">
    <property type="entry name" value="Ribosomal_uL30_bac-type"/>
</dbReference>
<keyword evidence="9" id="KW-1185">Reference proteome</keyword>
<dbReference type="RefSeq" id="WP_097073489.1">
    <property type="nucleotide sequence ID" value="NZ_OBMQ01000005.1"/>
</dbReference>
<gene>
    <name evidence="5" type="primary">rpmD</name>
    <name evidence="8" type="ORF">SAMN05880501_105236</name>
</gene>
<dbReference type="Pfam" id="PF00327">
    <property type="entry name" value="Ribosomal_L30"/>
    <property type="match status" value="1"/>
</dbReference>
<dbReference type="OrthoDB" id="9812790at2"/>
<evidence type="ECO:0000256" key="4">
    <source>
        <dbReference type="ARBA" id="ARBA00023274"/>
    </source>
</evidence>
<dbReference type="PANTHER" id="PTHR15892">
    <property type="entry name" value="MITOCHONDRIAL RIBOSOMAL PROTEIN L30"/>
    <property type="match status" value="1"/>
</dbReference>
<dbReference type="InterPro" id="IPR036919">
    <property type="entry name" value="Ribo_uL30_ferredoxin-like_sf"/>
</dbReference>
<dbReference type="EMBL" id="OBMQ01000005">
    <property type="protein sequence ID" value="SOC09394.1"/>
    <property type="molecule type" value="Genomic_DNA"/>
</dbReference>
<dbReference type="SUPFAM" id="SSF55129">
    <property type="entry name" value="Ribosomal protein L30p/L7e"/>
    <property type="match status" value="1"/>
</dbReference>
<dbReference type="PROSITE" id="PS00634">
    <property type="entry name" value="RIBOSOMAL_L30"/>
    <property type="match status" value="1"/>
</dbReference>
<dbReference type="InterPro" id="IPR018038">
    <property type="entry name" value="Ribosomal_uL30_CS"/>
</dbReference>